<keyword evidence="2" id="KW-1185">Reference proteome</keyword>
<name>A0ACC2W7Z2_9TREE</name>
<proteinExistence type="predicted"/>
<evidence type="ECO:0000313" key="1">
    <source>
        <dbReference type="EMBL" id="KAJ9106727.1"/>
    </source>
</evidence>
<sequence length="399" mass="44463">MPLTFVYRDDIVSILAGLSPSVIMEIATRAMNFWTYQTSQESAFQAMVLKNAQERLMAVERQTNSVHEELRGETGFGADPRKEHLLRINLVAEVDTLSRKLREMLEQIREKDRQISKLQGNYTKLQRKHLLGGSSAAVANAINDEMQHSMANIAHAPRSLRVQSYGPEGFSAQPPILTTPASRSHQSHQPQAFIPTSARKNETPVNLFNLHRNRSSEDLQQHEAHQAQRKADAYPYQGNHTATSTNQAQSRRHPTISPEQQALLAGVVTRHSYTSRQPLGTLSNNSNNGGGDARIPMLNMGKPHAEMRALNDSGFGMKPPMIHAKVVSDKQQRYQQLQVNRPRAENQGAENMSRMPDKSGTGSYADRVMALQGRVLRGGQQQGGVDNALRRNAQPRGNM</sequence>
<dbReference type="EMBL" id="JASBWR010000028">
    <property type="protein sequence ID" value="KAJ9106727.1"/>
    <property type="molecule type" value="Genomic_DNA"/>
</dbReference>
<protein>
    <submittedName>
        <fullName evidence="1">Uncharacterized protein</fullName>
    </submittedName>
</protein>
<accession>A0ACC2W7Z2</accession>
<organism evidence="1 2">
    <name type="scientific">Naganishia cerealis</name>
    <dbReference type="NCBI Taxonomy" id="610337"/>
    <lineage>
        <taxon>Eukaryota</taxon>
        <taxon>Fungi</taxon>
        <taxon>Dikarya</taxon>
        <taxon>Basidiomycota</taxon>
        <taxon>Agaricomycotina</taxon>
        <taxon>Tremellomycetes</taxon>
        <taxon>Filobasidiales</taxon>
        <taxon>Filobasidiaceae</taxon>
        <taxon>Naganishia</taxon>
    </lineage>
</organism>
<dbReference type="Proteomes" id="UP001241377">
    <property type="component" value="Unassembled WGS sequence"/>
</dbReference>
<gene>
    <name evidence="1" type="ORF">QFC19_003039</name>
</gene>
<reference evidence="1" key="1">
    <citation type="submission" date="2023-04" db="EMBL/GenBank/DDBJ databases">
        <title>Draft Genome sequencing of Naganishia species isolated from polar environments using Oxford Nanopore Technology.</title>
        <authorList>
            <person name="Leo P."/>
            <person name="Venkateswaran K."/>
        </authorList>
    </citation>
    <scope>NUCLEOTIDE SEQUENCE</scope>
    <source>
        <strain evidence="1">MNA-CCFEE 5261</strain>
    </source>
</reference>
<evidence type="ECO:0000313" key="2">
    <source>
        <dbReference type="Proteomes" id="UP001241377"/>
    </source>
</evidence>
<comment type="caution">
    <text evidence="1">The sequence shown here is derived from an EMBL/GenBank/DDBJ whole genome shotgun (WGS) entry which is preliminary data.</text>
</comment>